<proteinExistence type="predicted"/>
<gene>
    <name evidence="8" type="ORF">GSF08_00185</name>
</gene>
<dbReference type="PROSITE" id="PS00371">
    <property type="entry name" value="PTS_EIIA_TYPE_1_HIS"/>
    <property type="match status" value="1"/>
</dbReference>
<organism evidence="8 9">
    <name type="scientific">Copranaerobaculum intestinale</name>
    <dbReference type="NCBI Taxonomy" id="2692629"/>
    <lineage>
        <taxon>Bacteria</taxon>
        <taxon>Bacillati</taxon>
        <taxon>Bacillota</taxon>
        <taxon>Erysipelotrichia</taxon>
        <taxon>Erysipelotrichales</taxon>
        <taxon>Erysipelotrichaceae</taxon>
        <taxon>Copranaerobaculum</taxon>
    </lineage>
</organism>
<dbReference type="InterPro" id="IPR001127">
    <property type="entry name" value="PTS_EIIA_1_perm"/>
</dbReference>
<keyword evidence="5" id="KW-0598">Phosphotransferase system</keyword>
<dbReference type="EMBL" id="WUUQ01000001">
    <property type="protein sequence ID" value="MXQ72357.1"/>
    <property type="molecule type" value="Genomic_DNA"/>
</dbReference>
<dbReference type="AlphaFoldDB" id="A0A6N8U933"/>
<evidence type="ECO:0000313" key="9">
    <source>
        <dbReference type="Proteomes" id="UP000434036"/>
    </source>
</evidence>
<dbReference type="InterPro" id="IPR011055">
    <property type="entry name" value="Dup_hybrid_motif"/>
</dbReference>
<evidence type="ECO:0000256" key="3">
    <source>
        <dbReference type="ARBA" id="ARBA00022597"/>
    </source>
</evidence>
<dbReference type="GO" id="GO:0005737">
    <property type="term" value="C:cytoplasm"/>
    <property type="evidence" value="ECO:0007669"/>
    <property type="project" value="UniProtKB-SubCell"/>
</dbReference>
<name>A0A6N8U933_9FIRM</name>
<feature type="domain" description="PTS EIIA type-1" evidence="7">
    <location>
        <begin position="35"/>
        <end position="139"/>
    </location>
</feature>
<dbReference type="Pfam" id="PF00358">
    <property type="entry name" value="PTS_EIIA_1"/>
    <property type="match status" value="1"/>
</dbReference>
<evidence type="ECO:0000256" key="6">
    <source>
        <dbReference type="ARBA" id="ARBA00022777"/>
    </source>
</evidence>
<evidence type="ECO:0000313" key="8">
    <source>
        <dbReference type="EMBL" id="MXQ72357.1"/>
    </source>
</evidence>
<keyword evidence="6" id="KW-0418">Kinase</keyword>
<dbReference type="PANTHER" id="PTHR45008:SF1">
    <property type="entry name" value="PTS SYSTEM GLUCOSE-SPECIFIC EIIA COMPONENT"/>
    <property type="match status" value="1"/>
</dbReference>
<accession>A0A6N8U933</accession>
<dbReference type="GO" id="GO:0016301">
    <property type="term" value="F:kinase activity"/>
    <property type="evidence" value="ECO:0007669"/>
    <property type="project" value="UniProtKB-KW"/>
</dbReference>
<reference evidence="8 9" key="2">
    <citation type="submission" date="2020-01" db="EMBL/GenBank/DDBJ databases">
        <title>Clostridiaceae sp. nov. isolated from the gut of human by culturomics.</title>
        <authorList>
            <person name="Chang Y."/>
        </authorList>
    </citation>
    <scope>NUCLEOTIDE SEQUENCE [LARGE SCALE GENOMIC DNA]</scope>
    <source>
        <strain evidence="8 9">DONG20-135</strain>
    </source>
</reference>
<dbReference type="RefSeq" id="WP_160623859.1">
    <property type="nucleotide sequence ID" value="NZ_WUUQ01000001.1"/>
</dbReference>
<comment type="caution">
    <text evidence="8">The sequence shown here is derived from an EMBL/GenBank/DDBJ whole genome shotgun (WGS) entry which is preliminary data.</text>
</comment>
<dbReference type="InterPro" id="IPR050890">
    <property type="entry name" value="PTS_EIIA_component"/>
</dbReference>
<dbReference type="NCBIfam" id="TIGR00830">
    <property type="entry name" value="PTBA"/>
    <property type="match status" value="1"/>
</dbReference>
<dbReference type="Gene3D" id="2.70.70.10">
    <property type="entry name" value="Glucose Permease (Domain IIA)"/>
    <property type="match status" value="1"/>
</dbReference>
<keyword evidence="9" id="KW-1185">Reference proteome</keyword>
<dbReference type="GO" id="GO:0009401">
    <property type="term" value="P:phosphoenolpyruvate-dependent sugar phosphotransferase system"/>
    <property type="evidence" value="ECO:0007669"/>
    <property type="project" value="UniProtKB-KW"/>
</dbReference>
<reference evidence="8 9" key="1">
    <citation type="submission" date="2019-12" db="EMBL/GenBank/DDBJ databases">
        <authorList>
            <person name="Yang R."/>
        </authorList>
    </citation>
    <scope>NUCLEOTIDE SEQUENCE [LARGE SCALE GENOMIC DNA]</scope>
    <source>
        <strain evidence="8 9">DONG20-135</strain>
    </source>
</reference>
<dbReference type="PROSITE" id="PS51093">
    <property type="entry name" value="PTS_EIIA_TYPE_1"/>
    <property type="match status" value="1"/>
</dbReference>
<sequence length="164" mass="17956">MINWMKAKKKDKTQDLIQVLAPCDGTVLPLGESQDEMFRSGLLGHGCFIYPKSKKIFAPVSGVVKSAFPTGHALGIVSEEGVELLLHFGIDTVNLNGRFIHTTVSAGDLIEAGDKLAEIDFPMIKKAGYAPDVYVIILNSESYQIKIREQDCESGQTVMTLARK</sequence>
<evidence type="ECO:0000259" key="7">
    <source>
        <dbReference type="PROSITE" id="PS51093"/>
    </source>
</evidence>
<dbReference type="SUPFAM" id="SSF51261">
    <property type="entry name" value="Duplicated hybrid motif"/>
    <property type="match status" value="1"/>
</dbReference>
<evidence type="ECO:0000256" key="1">
    <source>
        <dbReference type="ARBA" id="ARBA00004496"/>
    </source>
</evidence>
<keyword evidence="4" id="KW-0808">Transferase</keyword>
<protein>
    <submittedName>
        <fullName evidence="8">PTS glucose transporter subunit IIA</fullName>
    </submittedName>
</protein>
<dbReference type="Proteomes" id="UP000434036">
    <property type="component" value="Unassembled WGS sequence"/>
</dbReference>
<comment type="subcellular location">
    <subcellularLocation>
        <location evidence="1">Cytoplasm</location>
    </subcellularLocation>
</comment>
<dbReference type="PANTHER" id="PTHR45008">
    <property type="entry name" value="PTS SYSTEM GLUCOSE-SPECIFIC EIIA COMPONENT"/>
    <property type="match status" value="1"/>
</dbReference>
<evidence type="ECO:0000256" key="2">
    <source>
        <dbReference type="ARBA" id="ARBA00022448"/>
    </source>
</evidence>
<keyword evidence="2" id="KW-0813">Transport</keyword>
<evidence type="ECO:0000256" key="5">
    <source>
        <dbReference type="ARBA" id="ARBA00022683"/>
    </source>
</evidence>
<keyword evidence="3 8" id="KW-0762">Sugar transport</keyword>
<evidence type="ECO:0000256" key="4">
    <source>
        <dbReference type="ARBA" id="ARBA00022679"/>
    </source>
</evidence>